<proteinExistence type="predicted"/>
<name>A0A2Z4IS24_9ACTN</name>
<sequence length="63" mass="6617">MRDGSIRPPDFFWGVFRAVAARQVIGLLSSAVVTSPVIRKSASLSVQRCSGARGTAPASTDPN</sequence>
<dbReference type="AlphaFoldDB" id="A0A2Z4IS24"/>
<dbReference type="EMBL" id="CP030073">
    <property type="protein sequence ID" value="AWW35564.1"/>
    <property type="molecule type" value="Genomic_DNA"/>
</dbReference>
<organism evidence="1 2">
    <name type="scientific">Streptomyces cadmiisoli</name>
    <dbReference type="NCBI Taxonomy" id="2184053"/>
    <lineage>
        <taxon>Bacteria</taxon>
        <taxon>Bacillati</taxon>
        <taxon>Actinomycetota</taxon>
        <taxon>Actinomycetes</taxon>
        <taxon>Kitasatosporales</taxon>
        <taxon>Streptomycetaceae</taxon>
        <taxon>Streptomyces</taxon>
        <taxon>Streptomyces aurantiacus group</taxon>
    </lineage>
</organism>
<evidence type="ECO:0000313" key="1">
    <source>
        <dbReference type="EMBL" id="AWW35564.1"/>
    </source>
</evidence>
<dbReference type="KEGG" id="scad:DN051_01865"/>
<dbReference type="Proteomes" id="UP000249616">
    <property type="component" value="Chromosome"/>
</dbReference>
<keyword evidence="2" id="KW-1185">Reference proteome</keyword>
<evidence type="ECO:0000313" key="2">
    <source>
        <dbReference type="Proteomes" id="UP000249616"/>
    </source>
</evidence>
<reference evidence="1 2" key="1">
    <citation type="journal article" date="2019" name="Int. J. Syst. Evol. Microbiol.">
        <title>Streptomyces cadmiisoli sp. nov., a novel actinomycete isolated from cadmium-contaminated soil.</title>
        <authorList>
            <person name="Li K."/>
            <person name="Tang X."/>
            <person name="Zhao J."/>
            <person name="Guo Y."/>
            <person name="Tang Y."/>
            <person name="Gao J."/>
        </authorList>
    </citation>
    <scope>NUCLEOTIDE SEQUENCE [LARGE SCALE GENOMIC DNA]</scope>
    <source>
        <strain evidence="1 2">ZFG47</strain>
    </source>
</reference>
<protein>
    <submittedName>
        <fullName evidence="1">Uncharacterized protein</fullName>
    </submittedName>
</protein>
<gene>
    <name evidence="1" type="ORF">DN051_01865</name>
</gene>
<accession>A0A2Z4IS24</accession>